<feature type="chain" id="PRO_5012970467" description="DUF8094 domain-containing protein" evidence="1">
    <location>
        <begin position="26"/>
        <end position="335"/>
    </location>
</feature>
<dbReference type="Pfam" id="PF26366">
    <property type="entry name" value="DUF8094"/>
    <property type="match status" value="1"/>
</dbReference>
<dbReference type="Proteomes" id="UP000221394">
    <property type="component" value="Unassembled WGS sequence"/>
</dbReference>
<proteinExistence type="predicted"/>
<keyword evidence="1" id="KW-0732">Signal</keyword>
<protein>
    <recommendedName>
        <fullName evidence="2">DUF8094 domain-containing protein</fullName>
    </recommendedName>
</protein>
<evidence type="ECO:0000256" key="1">
    <source>
        <dbReference type="SAM" id="SignalP"/>
    </source>
</evidence>
<organism evidence="3 4">
    <name type="scientific">Flavimobilis soli</name>
    <dbReference type="NCBI Taxonomy" id="442709"/>
    <lineage>
        <taxon>Bacteria</taxon>
        <taxon>Bacillati</taxon>
        <taxon>Actinomycetota</taxon>
        <taxon>Actinomycetes</taxon>
        <taxon>Micrococcales</taxon>
        <taxon>Jonesiaceae</taxon>
        <taxon>Flavimobilis</taxon>
    </lineage>
</organism>
<dbReference type="AlphaFoldDB" id="A0A2A9EFL7"/>
<name>A0A2A9EFL7_9MICO</name>
<keyword evidence="4" id="KW-1185">Reference proteome</keyword>
<dbReference type="OrthoDB" id="3266092at2"/>
<evidence type="ECO:0000259" key="2">
    <source>
        <dbReference type="Pfam" id="PF26366"/>
    </source>
</evidence>
<dbReference type="RefSeq" id="WP_098458727.1">
    <property type="nucleotide sequence ID" value="NZ_PDJH01000001.1"/>
</dbReference>
<comment type="caution">
    <text evidence="3">The sequence shown here is derived from an EMBL/GenBank/DDBJ whole genome shotgun (WGS) entry which is preliminary data.</text>
</comment>
<evidence type="ECO:0000313" key="4">
    <source>
        <dbReference type="Proteomes" id="UP000221394"/>
    </source>
</evidence>
<dbReference type="EMBL" id="PDJH01000001">
    <property type="protein sequence ID" value="PFG37714.1"/>
    <property type="molecule type" value="Genomic_DNA"/>
</dbReference>
<feature type="signal peptide" evidence="1">
    <location>
        <begin position="1"/>
        <end position="25"/>
    </location>
</feature>
<dbReference type="InterPro" id="IPR058407">
    <property type="entry name" value="DUF8094"/>
</dbReference>
<sequence>MTRRTGRTAAALGVAVVLTALGACAPEIPTPEPPAAPAAPGPVLDEEQEAKILDAIGTTLAKTQEARSAKGLGERLTGPARAIRESELKVADRIDSDEYLTALPTEVVSTTSPVESQWPRTVVAISEQPELQTERLLVLEQADARSNYQLWGWVRLFPKVVLPAFASLEVGSQAVAPDAEGLLVTPQTAVDQYADVLTKKAKSKHADAFADDPFREQIAEISKLQNKALKAADGKQTMTFTPVPGAIEAVGTADGGAVVVGELKVLELRTAEKGAVLSPGTAIEKALLPKKTKVKNEMTISYTTVVALYVPPAAGGGQVSVLGVEHVATAAGIPD</sequence>
<dbReference type="PROSITE" id="PS51257">
    <property type="entry name" value="PROKAR_LIPOPROTEIN"/>
    <property type="match status" value="1"/>
</dbReference>
<accession>A0A2A9EFL7</accession>
<gene>
    <name evidence="3" type="ORF">ATL41_2483</name>
</gene>
<evidence type="ECO:0000313" key="3">
    <source>
        <dbReference type="EMBL" id="PFG37714.1"/>
    </source>
</evidence>
<reference evidence="3 4" key="1">
    <citation type="submission" date="2017-10" db="EMBL/GenBank/DDBJ databases">
        <title>Sequencing the genomes of 1000 actinobacteria strains.</title>
        <authorList>
            <person name="Klenk H.-P."/>
        </authorList>
    </citation>
    <scope>NUCLEOTIDE SEQUENCE [LARGE SCALE GENOMIC DNA]</scope>
    <source>
        <strain evidence="3 4">DSM 21574</strain>
    </source>
</reference>
<feature type="domain" description="DUF8094" evidence="2">
    <location>
        <begin position="41"/>
        <end position="331"/>
    </location>
</feature>